<evidence type="ECO:0000256" key="6">
    <source>
        <dbReference type="SAM" id="Phobius"/>
    </source>
</evidence>
<dbReference type="Pfam" id="PF06271">
    <property type="entry name" value="RDD"/>
    <property type="match status" value="1"/>
</dbReference>
<evidence type="ECO:0000256" key="4">
    <source>
        <dbReference type="ARBA" id="ARBA00022989"/>
    </source>
</evidence>
<feature type="transmembrane region" description="Helical" evidence="6">
    <location>
        <begin position="133"/>
        <end position="154"/>
    </location>
</feature>
<keyword evidence="4 6" id="KW-1133">Transmembrane helix</keyword>
<gene>
    <name evidence="8" type="ORF">NCTC12229_01453</name>
</gene>
<dbReference type="PANTHER" id="PTHR36115">
    <property type="entry name" value="PROLINE-RICH ANTIGEN HOMOLOG-RELATED"/>
    <property type="match status" value="1"/>
</dbReference>
<dbReference type="PANTHER" id="PTHR36115:SF4">
    <property type="entry name" value="MEMBRANE PROTEIN"/>
    <property type="match status" value="1"/>
</dbReference>
<dbReference type="Proteomes" id="UP000254055">
    <property type="component" value="Unassembled WGS sequence"/>
</dbReference>
<evidence type="ECO:0000256" key="5">
    <source>
        <dbReference type="ARBA" id="ARBA00023136"/>
    </source>
</evidence>
<evidence type="ECO:0000256" key="2">
    <source>
        <dbReference type="ARBA" id="ARBA00022475"/>
    </source>
</evidence>
<evidence type="ECO:0000313" key="9">
    <source>
        <dbReference type="Proteomes" id="UP000254055"/>
    </source>
</evidence>
<feature type="transmembrane region" description="Helical" evidence="6">
    <location>
        <begin position="160"/>
        <end position="181"/>
    </location>
</feature>
<comment type="subcellular location">
    <subcellularLocation>
        <location evidence="1">Cell membrane</location>
        <topology evidence="1">Multi-pass membrane protein</topology>
    </subcellularLocation>
</comment>
<feature type="transmembrane region" description="Helical" evidence="6">
    <location>
        <begin position="73"/>
        <end position="93"/>
    </location>
</feature>
<proteinExistence type="predicted"/>
<dbReference type="GO" id="GO:0005886">
    <property type="term" value="C:plasma membrane"/>
    <property type="evidence" value="ECO:0007669"/>
    <property type="project" value="UniProtKB-SubCell"/>
</dbReference>
<evidence type="ECO:0000256" key="3">
    <source>
        <dbReference type="ARBA" id="ARBA00022692"/>
    </source>
</evidence>
<feature type="transmembrane region" description="Helical" evidence="6">
    <location>
        <begin position="31"/>
        <end position="53"/>
    </location>
</feature>
<keyword evidence="2" id="KW-1003">Cell membrane</keyword>
<reference evidence="8 9" key="1">
    <citation type="submission" date="2018-06" db="EMBL/GenBank/DDBJ databases">
        <authorList>
            <consortium name="Pathogen Informatics"/>
            <person name="Doyle S."/>
        </authorList>
    </citation>
    <scope>NUCLEOTIDE SEQUENCE [LARGE SCALE GENOMIC DNA]</scope>
    <source>
        <strain evidence="8 9">NCTC12229</strain>
    </source>
</reference>
<feature type="domain" description="RDD" evidence="7">
    <location>
        <begin position="22"/>
        <end position="196"/>
    </location>
</feature>
<sequence>MNENYPSNVHQPSEEVVDVEIASAGSRIVAYLLNTLLTILVYMPLFFAVLWPLMPLLSADMSEQEMENALATVEWGGIGIAFGLLVLLAYTVAQCWMMSKHGQSIGKRIMKIRLLKTDGTNPGFWYAVMVREVGFNIVLGLASTVAAYLLAFVAGRDSLVADYIANSLSFIVWLVCLAMMFEPKKNRRTLQDYFANTVVVRVPER</sequence>
<name>A0A378WSW2_9NEIS</name>
<evidence type="ECO:0000259" key="7">
    <source>
        <dbReference type="Pfam" id="PF06271"/>
    </source>
</evidence>
<protein>
    <submittedName>
        <fullName evidence="8">Membrane protein</fullName>
    </submittedName>
</protein>
<keyword evidence="3 6" id="KW-0812">Transmembrane</keyword>
<keyword evidence="5 6" id="KW-0472">Membrane</keyword>
<dbReference type="AlphaFoldDB" id="A0A378WSW2"/>
<evidence type="ECO:0000256" key="1">
    <source>
        <dbReference type="ARBA" id="ARBA00004651"/>
    </source>
</evidence>
<dbReference type="InterPro" id="IPR010432">
    <property type="entry name" value="RDD"/>
</dbReference>
<accession>A0A378WSW2</accession>
<evidence type="ECO:0000313" key="8">
    <source>
        <dbReference type="EMBL" id="SUA43972.1"/>
    </source>
</evidence>
<dbReference type="RefSeq" id="WP_115134148.1">
    <property type="nucleotide sequence ID" value="NZ_UGRS01000002.1"/>
</dbReference>
<dbReference type="EMBL" id="UGRS01000002">
    <property type="protein sequence ID" value="SUA43972.1"/>
    <property type="molecule type" value="Genomic_DNA"/>
</dbReference>
<organism evidence="8 9">
    <name type="scientific">Neisseria zoodegmatis</name>
    <dbReference type="NCBI Taxonomy" id="326523"/>
    <lineage>
        <taxon>Bacteria</taxon>
        <taxon>Pseudomonadati</taxon>
        <taxon>Pseudomonadota</taxon>
        <taxon>Betaproteobacteria</taxon>
        <taxon>Neisseriales</taxon>
        <taxon>Neisseriaceae</taxon>
        <taxon>Neisseria</taxon>
    </lineage>
</organism>
<dbReference type="InterPro" id="IPR051791">
    <property type="entry name" value="Pra-immunoreactive"/>
</dbReference>
<dbReference type="OrthoDB" id="8613388at2"/>